<reference evidence="8 9" key="1">
    <citation type="submission" date="2018-09" db="EMBL/GenBank/DDBJ databases">
        <title>Whole genome based analysis of evolution and adaptive divergence in Indian and Brazilian strains of Azospirillum brasilense.</title>
        <authorList>
            <person name="Singh C."/>
            <person name="Tripathi A.K."/>
        </authorList>
    </citation>
    <scope>NUCLEOTIDE SEQUENCE [LARGE SCALE GENOMIC DNA]</scope>
    <source>
        <strain evidence="8 9">MTCC4038</strain>
    </source>
</reference>
<dbReference type="RefSeq" id="WP_035674775.1">
    <property type="nucleotide sequence ID" value="NZ_CP012914.1"/>
</dbReference>
<evidence type="ECO:0000313" key="7">
    <source>
        <dbReference type="EMBL" id="MDX5954375.1"/>
    </source>
</evidence>
<dbReference type="InterPro" id="IPR000873">
    <property type="entry name" value="AMP-dep_synth/lig_dom"/>
</dbReference>
<reference evidence="7 10" key="2">
    <citation type="submission" date="2023-11" db="EMBL/GenBank/DDBJ databases">
        <title>MicrobeMod: A computational toolkit for identifying prokaryotic methylation and restriction-modification with nanopore sequencing.</title>
        <authorList>
            <person name="Crits-Christoph A."/>
            <person name="Kang S.C."/>
            <person name="Lee H."/>
            <person name="Ostrov N."/>
        </authorList>
    </citation>
    <scope>NUCLEOTIDE SEQUENCE [LARGE SCALE GENOMIC DNA]</scope>
    <source>
        <strain evidence="7 10">ATCC 29145</strain>
    </source>
</reference>
<dbReference type="Gene3D" id="3.30.300.30">
    <property type="match status" value="1"/>
</dbReference>
<dbReference type="KEGG" id="abf:AMK58_09440"/>
<evidence type="ECO:0000259" key="5">
    <source>
        <dbReference type="Pfam" id="PF00501"/>
    </source>
</evidence>
<comment type="similarity">
    <text evidence="1">Belongs to the ATP-dependent AMP-binding enzyme family.</text>
</comment>
<keyword evidence="4" id="KW-0067">ATP-binding</keyword>
<dbReference type="SUPFAM" id="SSF56801">
    <property type="entry name" value="Acetyl-CoA synthetase-like"/>
    <property type="match status" value="1"/>
</dbReference>
<sequence length="532" mass="57661">MYPHLRNEARWVLPEVLAHQAAERGGKTFVTMIAGKENDGDSITYAEAQEQAGRMAGFFAGLGVKPGDTVAVMLPNGLDFVRVWLGLGRLGAVMVALNTELKGGFLEHQLENAGAALAVVDAALADRITDIAPRLTALRGLVVPGAVAGSPHAALEGWRNAAPYDGPLPRAGDDACIMYTSGTTGLSKGVLMPHGHGFLFGLGSIDNFALTDEDRFYICLPLFHANGLYMQLYAAMISGGSAVLRERFSASAWLDDIRRHGCTVTNSLGAVTAFVVAQPPRPDDRDHPLRLVGAAPNPADTERVLRERFGVRDVISLYGMTEVNIPLYAEMGKPRPGTCGKVYDRYFEVEIRDPQTDIPVPHGQVGEVMVRPKAAFGFLSGYHRMPDKTVEAWRNLWFHTGDAAVMDAEGYVTFVDRIKDCIRRRGENVSSYEVETVLSRLEGVAEVAAYAVPAGIPGAEDEIMVALVAAPGATLTPEAVAAYAERELPRYAQPRYIDIVDAFPKTPTAKVQKAKLRERGVADTTWDRTKVT</sequence>
<dbReference type="Pfam" id="PF00501">
    <property type="entry name" value="AMP-binding"/>
    <property type="match status" value="1"/>
</dbReference>
<dbReference type="Proteomes" id="UP001277471">
    <property type="component" value="Unassembled WGS sequence"/>
</dbReference>
<feature type="domain" description="AMP-binding enzyme C-terminal" evidence="6">
    <location>
        <begin position="433"/>
        <end position="510"/>
    </location>
</feature>
<dbReference type="GO" id="GO:0005524">
    <property type="term" value="F:ATP binding"/>
    <property type="evidence" value="ECO:0007669"/>
    <property type="project" value="UniProtKB-KW"/>
</dbReference>
<feature type="domain" description="AMP-dependent synthetase/ligase" evidence="5">
    <location>
        <begin position="18"/>
        <end position="373"/>
    </location>
</feature>
<dbReference type="Proteomes" id="UP000298774">
    <property type="component" value="Chromosome"/>
</dbReference>
<dbReference type="PANTHER" id="PTHR43107:SF15">
    <property type="entry name" value="FATTY ACID TRANSPORT PROTEIN 3, ISOFORM A"/>
    <property type="match status" value="1"/>
</dbReference>
<dbReference type="Pfam" id="PF13193">
    <property type="entry name" value="AMP-binding_C"/>
    <property type="match status" value="1"/>
</dbReference>
<gene>
    <name evidence="8" type="ORF">D3868_03625</name>
    <name evidence="7" type="ORF">SIM66_24690</name>
</gene>
<evidence type="ECO:0000256" key="1">
    <source>
        <dbReference type="ARBA" id="ARBA00006432"/>
    </source>
</evidence>
<accession>A0A0P0F8H7</accession>
<evidence type="ECO:0000259" key="6">
    <source>
        <dbReference type="Pfam" id="PF13193"/>
    </source>
</evidence>
<dbReference type="AlphaFoldDB" id="A0A0P0F8H7"/>
<keyword evidence="2 8" id="KW-0436">Ligase</keyword>
<evidence type="ECO:0000313" key="10">
    <source>
        <dbReference type="Proteomes" id="UP001277471"/>
    </source>
</evidence>
<evidence type="ECO:0000313" key="9">
    <source>
        <dbReference type="Proteomes" id="UP000298774"/>
    </source>
</evidence>
<dbReference type="GO" id="GO:0044539">
    <property type="term" value="P:long-chain fatty acid import into cell"/>
    <property type="evidence" value="ECO:0007669"/>
    <property type="project" value="TreeGrafter"/>
</dbReference>
<evidence type="ECO:0000256" key="3">
    <source>
        <dbReference type="ARBA" id="ARBA00022741"/>
    </source>
</evidence>
<dbReference type="PROSITE" id="PS00455">
    <property type="entry name" value="AMP_BINDING"/>
    <property type="match status" value="1"/>
</dbReference>
<dbReference type="EMBL" id="JAWXYC010000004">
    <property type="protein sequence ID" value="MDX5954375.1"/>
    <property type="molecule type" value="Genomic_DNA"/>
</dbReference>
<evidence type="ECO:0000313" key="8">
    <source>
        <dbReference type="EMBL" id="QCO08213.1"/>
    </source>
</evidence>
<dbReference type="GO" id="GO:0005886">
    <property type="term" value="C:plasma membrane"/>
    <property type="evidence" value="ECO:0007669"/>
    <property type="project" value="TreeGrafter"/>
</dbReference>
<dbReference type="EMBL" id="CP032339">
    <property type="protein sequence ID" value="QCO08213.1"/>
    <property type="molecule type" value="Genomic_DNA"/>
</dbReference>
<dbReference type="GO" id="GO:0005324">
    <property type="term" value="F:long-chain fatty acid transmembrane transporter activity"/>
    <property type="evidence" value="ECO:0007669"/>
    <property type="project" value="TreeGrafter"/>
</dbReference>
<dbReference type="InterPro" id="IPR020845">
    <property type="entry name" value="AMP-binding_CS"/>
</dbReference>
<dbReference type="Gene3D" id="3.40.50.12780">
    <property type="entry name" value="N-terminal domain of ligase-like"/>
    <property type="match status" value="1"/>
</dbReference>
<proteinExistence type="inferred from homology"/>
<keyword evidence="10" id="KW-1185">Reference proteome</keyword>
<organism evidence="8 9">
    <name type="scientific">Azospirillum brasilense</name>
    <dbReference type="NCBI Taxonomy" id="192"/>
    <lineage>
        <taxon>Bacteria</taxon>
        <taxon>Pseudomonadati</taxon>
        <taxon>Pseudomonadota</taxon>
        <taxon>Alphaproteobacteria</taxon>
        <taxon>Rhodospirillales</taxon>
        <taxon>Azospirillaceae</taxon>
        <taxon>Azospirillum</taxon>
    </lineage>
</organism>
<dbReference type="InterPro" id="IPR025110">
    <property type="entry name" value="AMP-bd_C"/>
</dbReference>
<keyword evidence="3" id="KW-0547">Nucleotide-binding</keyword>
<dbReference type="PANTHER" id="PTHR43107">
    <property type="entry name" value="LONG-CHAIN FATTY ACID TRANSPORT PROTEIN"/>
    <property type="match status" value="1"/>
</dbReference>
<name>A0A0P0F8H7_AZOBR</name>
<dbReference type="InterPro" id="IPR042099">
    <property type="entry name" value="ANL_N_sf"/>
</dbReference>
<dbReference type="GeneID" id="56449428"/>
<evidence type="ECO:0000256" key="2">
    <source>
        <dbReference type="ARBA" id="ARBA00022598"/>
    </source>
</evidence>
<protein>
    <submittedName>
        <fullName evidence="7">AMP-binding protein</fullName>
    </submittedName>
    <submittedName>
        <fullName evidence="8">ATP-dependent acyl-CoA ligase</fullName>
    </submittedName>
</protein>
<evidence type="ECO:0000256" key="4">
    <source>
        <dbReference type="ARBA" id="ARBA00022840"/>
    </source>
</evidence>
<dbReference type="InterPro" id="IPR045851">
    <property type="entry name" value="AMP-bd_C_sf"/>
</dbReference>
<dbReference type="GO" id="GO:0004467">
    <property type="term" value="F:long-chain fatty acid-CoA ligase activity"/>
    <property type="evidence" value="ECO:0007669"/>
    <property type="project" value="TreeGrafter"/>
</dbReference>